<evidence type="ECO:0000313" key="3">
    <source>
        <dbReference type="Proteomes" id="UP001205105"/>
    </source>
</evidence>
<organism evidence="2 3">
    <name type="scientific">Chlorella ohadii</name>
    <dbReference type="NCBI Taxonomy" id="2649997"/>
    <lineage>
        <taxon>Eukaryota</taxon>
        <taxon>Viridiplantae</taxon>
        <taxon>Chlorophyta</taxon>
        <taxon>core chlorophytes</taxon>
        <taxon>Trebouxiophyceae</taxon>
        <taxon>Chlorellales</taxon>
        <taxon>Chlorellaceae</taxon>
        <taxon>Chlorella clade</taxon>
        <taxon>Chlorella</taxon>
    </lineage>
</organism>
<reference evidence="2" key="1">
    <citation type="submission" date="2020-11" db="EMBL/GenBank/DDBJ databases">
        <title>Chlorella ohadii genome sequencing and assembly.</title>
        <authorList>
            <person name="Murik O."/>
            <person name="Treves H."/>
            <person name="Kedem I."/>
            <person name="Shotland Y."/>
            <person name="Kaplan A."/>
        </authorList>
    </citation>
    <scope>NUCLEOTIDE SEQUENCE</scope>
    <source>
        <strain evidence="2">1</strain>
    </source>
</reference>
<keyword evidence="3" id="KW-1185">Reference proteome</keyword>
<accession>A0AAD5DNZ1</accession>
<feature type="region of interest" description="Disordered" evidence="1">
    <location>
        <begin position="315"/>
        <end position="345"/>
    </location>
</feature>
<dbReference type="EMBL" id="JADXDR010000068">
    <property type="protein sequence ID" value="KAI7841092.1"/>
    <property type="molecule type" value="Genomic_DNA"/>
</dbReference>
<name>A0AAD5DNZ1_9CHLO</name>
<evidence type="ECO:0000256" key="1">
    <source>
        <dbReference type="SAM" id="MobiDB-lite"/>
    </source>
</evidence>
<gene>
    <name evidence="2" type="ORF">COHA_005318</name>
</gene>
<feature type="compositionally biased region" description="Acidic residues" evidence="1">
    <location>
        <begin position="321"/>
        <end position="345"/>
    </location>
</feature>
<evidence type="ECO:0000313" key="2">
    <source>
        <dbReference type="EMBL" id="KAI7841092.1"/>
    </source>
</evidence>
<sequence length="733" mass="78574">MAACGAARAQLDQLVTVIKERKISPETFATGMPNIALLYGDWAGAAAAAAANHSLLLLPTPSEELSQTFEQMRAAGCSPQRLVEVAEAALFWQGQKPDCFGGMNRGLHGLKAILGSWTAAAEAVLEIRPGALPGELVLPHFADRVVGLCQEMRADGASQQLLCQVSDMNERWIYTTNMDGLRPLKALLGSWAAAVEAATSKTRLLSLPTGAEAEEVARQLRSAGIPPEQLLQLITDHVKDELSSPTLFSSLQLLNELVGGWEAAVEAAQADMQLLRLPAASDTTLEAVQQLRDSGLSRQQLVPLVSKVYASCRQAAPEHSESDEDSEEDYSAAEEGESSDGEDWVFSDEDQSEPIIDHVDVNPVTEVQLPDTVDSGGGLPEDSFADLRRLSLLLGSWCAAAVLIDDSVLSFPPLSAEQQGIWDSLATSGLSQVQLLQLLQLLSPKPASIDGSLKALETASFLFSGDWKAAVEATLADPVLLSLPPCSEADEQIAEQLETAGYSRLQRLQLAKAIARSPQRYSNSMRVLELMLGDRSIAMGAVLEDNRLLDMPTNDDMQVVAAQLGVAGLDADQLLQLAKTAAGLYNEGKGTDISGKFRAMAERLYSGDWKAASLKFLQDKHTLGGTLWRLSSTLDDLAKQGLEITNQQGRDFVLEVVKGGSQEWEVSISASAPASQRLAAGEAALEQQGFRAVGGKASELLQKVVEGTLECFGCAGSSLFSRNKRGRKFYPKS</sequence>
<dbReference type="AlphaFoldDB" id="A0AAD5DNZ1"/>
<comment type="caution">
    <text evidence="2">The sequence shown here is derived from an EMBL/GenBank/DDBJ whole genome shotgun (WGS) entry which is preliminary data.</text>
</comment>
<proteinExistence type="predicted"/>
<dbReference type="Proteomes" id="UP001205105">
    <property type="component" value="Unassembled WGS sequence"/>
</dbReference>
<protein>
    <submittedName>
        <fullName evidence="2">Uncharacterized protein</fullName>
    </submittedName>
</protein>